<protein>
    <submittedName>
        <fullName evidence="1">Uncharacterized protein</fullName>
    </submittedName>
</protein>
<dbReference type="Proteomes" id="UP001172680">
    <property type="component" value="Unassembled WGS sequence"/>
</dbReference>
<evidence type="ECO:0000313" key="1">
    <source>
        <dbReference type="EMBL" id="KAJ9636300.1"/>
    </source>
</evidence>
<name>A0ACC2YM30_9PEZI</name>
<dbReference type="EMBL" id="JAPDRP010000025">
    <property type="protein sequence ID" value="KAJ9636300.1"/>
    <property type="molecule type" value="Genomic_DNA"/>
</dbReference>
<evidence type="ECO:0000313" key="2">
    <source>
        <dbReference type="Proteomes" id="UP001172680"/>
    </source>
</evidence>
<accession>A0ACC2YM30</accession>
<sequence>MQVDTQNPNNTAEQAAAEPEERQQTDPIPPSGPKRQKSRHRASVACASCRDRRIRCVVPPGESECSQCKRSGVECIIKNDDERRRPISRAYVCSLTDRVSLLEEMLREKGAEPPPASHPPQTRTGASQDEETSPQRKQTQPAAPPSNQDNSTPGSQQDDFLELDQVEPDNSSHREEETESSASPQVLVPPRKEGMVKRLLSTRGHLSFDQLSGRLRYFGPTTNCHVHSGYGSISEETRESLEQSRRAEKAIRFLSIETHDYLLDLYWQHYNSVLHVLHHEAFREDKENGRTQFYSAFLHVCVLAMGYRYADKSRPDIQRIALPARESTLHREAKYMLEYELERPGGIPLISALLILGDLECGVGRDNLGWLYAGMAVRLAFDIGLHLDTRSSNLPEREVEVRRMTLWACVIYDKYWALFLGRPTSMKSSDLEIYSLTNQFERLGTCKPSGPQKSLETQIYEALLDLMELAGKITENTDGNYQTNASVDRNAHLRIAALDRELNNWYTRLPEPLRWTQANIETAPFSFFLLHQQYHSALILLHRPLATYEEPSGSDSEDNGPENHFSALSRATCTKHAIRVARIFWTHRQRFDTKLIFCTGMQHAGTAATALVAALAFIKDSSDRNNNMQYLECLSAALQDMAHAYQPAERMSTVLQAVMAELREGPSDASHRPNRRMSAVIPARRSSAADEQEQASFKRRHTAKPRPIKNARSHSMGTNNLNLNLKNLHSMGPPQFQRKADSESSQADGFVMITPRSEFGTWPPLAGDSVSAVDHPLPTPSTSLVTPGLTRNSWMGADMDVNENTHDISHLANIHFPELSAMNGDNENSHLDYMAFADNEWRDWQNPLNGNGMQTTDLDGFPPQHGSFNGFPNSPRGLLASWKGDVATGEI</sequence>
<reference evidence="1" key="1">
    <citation type="submission" date="2022-10" db="EMBL/GenBank/DDBJ databases">
        <title>Culturing micro-colonial fungi from biological soil crusts in the Mojave desert and describing Neophaeococcomyces mojavensis, and introducing the new genera and species Taxawa tesnikishii.</title>
        <authorList>
            <person name="Kurbessoian T."/>
            <person name="Stajich J.E."/>
        </authorList>
    </citation>
    <scope>NUCLEOTIDE SEQUENCE</scope>
    <source>
        <strain evidence="1">JES_115</strain>
    </source>
</reference>
<proteinExistence type="predicted"/>
<comment type="caution">
    <text evidence="1">The sequence shown here is derived from an EMBL/GenBank/DDBJ whole genome shotgun (WGS) entry which is preliminary data.</text>
</comment>
<keyword evidence="2" id="KW-1185">Reference proteome</keyword>
<gene>
    <name evidence="1" type="ORF">H2199_007975</name>
</gene>
<organism evidence="1 2">
    <name type="scientific">Coniosporium tulheliwenetii</name>
    <dbReference type="NCBI Taxonomy" id="3383036"/>
    <lineage>
        <taxon>Eukaryota</taxon>
        <taxon>Fungi</taxon>
        <taxon>Dikarya</taxon>
        <taxon>Ascomycota</taxon>
        <taxon>Pezizomycotina</taxon>
        <taxon>Dothideomycetes</taxon>
        <taxon>Dothideomycetes incertae sedis</taxon>
        <taxon>Coniosporium</taxon>
    </lineage>
</organism>